<dbReference type="OrthoDB" id="952277at2"/>
<dbReference type="InterPro" id="IPR018060">
    <property type="entry name" value="HTH_AraC"/>
</dbReference>
<keyword evidence="3" id="KW-0804">Transcription</keyword>
<dbReference type="Gene3D" id="1.10.10.60">
    <property type="entry name" value="Homeodomain-like"/>
    <property type="match status" value="1"/>
</dbReference>
<sequence length="196" mass="22422">MPGTQLKIKNMVCPRCIRVVREEMERLGYQVRDVTLGEVLLSDADPDLTKIARMLEGNGFALLADPKDRLVEQIKTEVIDLIRSGRIESLHVKLSDYLAERLDRDYTTLSHLFSTHEGITLERYTILQKIERAKELISYGELSMSEIAYQLGYRTIAHLSSQFRQIVGESPTAYRKSLQSRGEADPRRPLDGVTKR</sequence>
<feature type="compositionally biased region" description="Basic and acidic residues" evidence="4">
    <location>
        <begin position="182"/>
        <end position="196"/>
    </location>
</feature>
<evidence type="ECO:0000313" key="6">
    <source>
        <dbReference type="EMBL" id="SDK21559.1"/>
    </source>
</evidence>
<keyword evidence="1" id="KW-0805">Transcription regulation</keyword>
<dbReference type="Pfam" id="PF12833">
    <property type="entry name" value="HTH_18"/>
    <property type="match status" value="1"/>
</dbReference>
<evidence type="ECO:0000256" key="4">
    <source>
        <dbReference type="SAM" id="MobiDB-lite"/>
    </source>
</evidence>
<proteinExistence type="predicted"/>
<feature type="domain" description="HTH araC/xylS-type" evidence="5">
    <location>
        <begin position="76"/>
        <end position="177"/>
    </location>
</feature>
<dbReference type="InterPro" id="IPR018062">
    <property type="entry name" value="HTH_AraC-typ_CS"/>
</dbReference>
<evidence type="ECO:0000313" key="7">
    <source>
        <dbReference type="Proteomes" id="UP000198510"/>
    </source>
</evidence>
<keyword evidence="2" id="KW-0238">DNA-binding</keyword>
<dbReference type="SUPFAM" id="SSF46689">
    <property type="entry name" value="Homeodomain-like"/>
    <property type="match status" value="1"/>
</dbReference>
<protein>
    <submittedName>
        <fullName evidence="6">Helix-turn-helix domain-containing protein</fullName>
    </submittedName>
</protein>
<reference evidence="6 7" key="1">
    <citation type="submission" date="2016-10" db="EMBL/GenBank/DDBJ databases">
        <authorList>
            <person name="de Groot N.N."/>
        </authorList>
    </citation>
    <scope>NUCLEOTIDE SEQUENCE [LARGE SCALE GENOMIC DNA]</scope>
    <source>
        <strain evidence="6 7">DSM 25186</strain>
    </source>
</reference>
<accession>A0A1G9A2D9</accession>
<evidence type="ECO:0000256" key="2">
    <source>
        <dbReference type="ARBA" id="ARBA00023125"/>
    </source>
</evidence>
<evidence type="ECO:0000256" key="3">
    <source>
        <dbReference type="ARBA" id="ARBA00023163"/>
    </source>
</evidence>
<name>A0A1G9A2D9_9BACT</name>
<dbReference type="SMART" id="SM00342">
    <property type="entry name" value="HTH_ARAC"/>
    <property type="match status" value="1"/>
</dbReference>
<dbReference type="InterPro" id="IPR009057">
    <property type="entry name" value="Homeodomain-like_sf"/>
</dbReference>
<dbReference type="EMBL" id="FNFO01000002">
    <property type="protein sequence ID" value="SDK21559.1"/>
    <property type="molecule type" value="Genomic_DNA"/>
</dbReference>
<evidence type="ECO:0000256" key="1">
    <source>
        <dbReference type="ARBA" id="ARBA00023015"/>
    </source>
</evidence>
<dbReference type="GO" id="GO:0043565">
    <property type="term" value="F:sequence-specific DNA binding"/>
    <property type="evidence" value="ECO:0007669"/>
    <property type="project" value="InterPro"/>
</dbReference>
<keyword evidence="7" id="KW-1185">Reference proteome</keyword>
<evidence type="ECO:0000259" key="5">
    <source>
        <dbReference type="PROSITE" id="PS01124"/>
    </source>
</evidence>
<dbReference type="GO" id="GO:0003700">
    <property type="term" value="F:DNA-binding transcription factor activity"/>
    <property type="evidence" value="ECO:0007669"/>
    <property type="project" value="InterPro"/>
</dbReference>
<dbReference type="PROSITE" id="PS01124">
    <property type="entry name" value="HTH_ARAC_FAMILY_2"/>
    <property type="match status" value="1"/>
</dbReference>
<gene>
    <name evidence="6" type="ORF">SAMN05421823_102163</name>
</gene>
<dbReference type="PROSITE" id="PS00041">
    <property type="entry name" value="HTH_ARAC_FAMILY_1"/>
    <property type="match status" value="1"/>
</dbReference>
<dbReference type="RefSeq" id="WP_089680720.1">
    <property type="nucleotide sequence ID" value="NZ_FNFO01000002.1"/>
</dbReference>
<feature type="region of interest" description="Disordered" evidence="4">
    <location>
        <begin position="174"/>
        <end position="196"/>
    </location>
</feature>
<dbReference type="AlphaFoldDB" id="A0A1G9A2D9"/>
<organism evidence="6 7">
    <name type="scientific">Catalinimonas alkaloidigena</name>
    <dbReference type="NCBI Taxonomy" id="1075417"/>
    <lineage>
        <taxon>Bacteria</taxon>
        <taxon>Pseudomonadati</taxon>
        <taxon>Bacteroidota</taxon>
        <taxon>Cytophagia</taxon>
        <taxon>Cytophagales</taxon>
        <taxon>Catalimonadaceae</taxon>
        <taxon>Catalinimonas</taxon>
    </lineage>
</organism>
<dbReference type="PANTHER" id="PTHR43280:SF2">
    <property type="entry name" value="HTH-TYPE TRANSCRIPTIONAL REGULATOR EXSA"/>
    <property type="match status" value="1"/>
</dbReference>
<dbReference type="PANTHER" id="PTHR43280">
    <property type="entry name" value="ARAC-FAMILY TRANSCRIPTIONAL REGULATOR"/>
    <property type="match status" value="1"/>
</dbReference>
<dbReference type="STRING" id="1075417.SAMN05421823_102163"/>
<dbReference type="Proteomes" id="UP000198510">
    <property type="component" value="Unassembled WGS sequence"/>
</dbReference>